<feature type="transmembrane region" description="Helical" evidence="1">
    <location>
        <begin position="33"/>
        <end position="60"/>
    </location>
</feature>
<dbReference type="PANTHER" id="PTHR12245">
    <property type="entry name" value="SPRY DOMAIN CONTAINING SOCS BOX PROTEIN"/>
    <property type="match status" value="1"/>
</dbReference>
<protein>
    <recommendedName>
        <fullName evidence="2">B30.2/SPRY domain-containing protein</fullName>
    </recommendedName>
</protein>
<feature type="domain" description="B30.2/SPRY" evidence="2">
    <location>
        <begin position="59"/>
        <end position="250"/>
    </location>
</feature>
<dbReference type="GO" id="GO:0043161">
    <property type="term" value="P:proteasome-mediated ubiquitin-dependent protein catabolic process"/>
    <property type="evidence" value="ECO:0007669"/>
    <property type="project" value="TreeGrafter"/>
</dbReference>
<dbReference type="PANTHER" id="PTHR12245:SF12">
    <property type="entry name" value="SPRY DOMAIN-CONTAINING SOCS BOX PROTEIN 3"/>
    <property type="match status" value="1"/>
</dbReference>
<name>A0AAV5W252_9BILA</name>
<dbReference type="InterPro" id="IPR050672">
    <property type="entry name" value="FBXO45-Fsn/SPSB_families"/>
</dbReference>
<gene>
    <name evidence="3" type="ORF">PFISCL1PPCAC_15702</name>
</gene>
<organism evidence="3 4">
    <name type="scientific">Pristionchus fissidentatus</name>
    <dbReference type="NCBI Taxonomy" id="1538716"/>
    <lineage>
        <taxon>Eukaryota</taxon>
        <taxon>Metazoa</taxon>
        <taxon>Ecdysozoa</taxon>
        <taxon>Nematoda</taxon>
        <taxon>Chromadorea</taxon>
        <taxon>Rhabditida</taxon>
        <taxon>Rhabditina</taxon>
        <taxon>Diplogasteromorpha</taxon>
        <taxon>Diplogasteroidea</taxon>
        <taxon>Neodiplogasteridae</taxon>
        <taxon>Pristionchus</taxon>
    </lineage>
</organism>
<dbReference type="AlphaFoldDB" id="A0AAV5W252"/>
<dbReference type="GO" id="GO:0019005">
    <property type="term" value="C:SCF ubiquitin ligase complex"/>
    <property type="evidence" value="ECO:0007669"/>
    <property type="project" value="TreeGrafter"/>
</dbReference>
<dbReference type="InterPro" id="IPR003877">
    <property type="entry name" value="SPRY_dom"/>
</dbReference>
<reference evidence="3" key="1">
    <citation type="submission" date="2023-10" db="EMBL/GenBank/DDBJ databases">
        <title>Genome assembly of Pristionchus species.</title>
        <authorList>
            <person name="Yoshida K."/>
            <person name="Sommer R.J."/>
        </authorList>
    </citation>
    <scope>NUCLEOTIDE SEQUENCE</scope>
    <source>
        <strain evidence="3">RS5133</strain>
    </source>
</reference>
<dbReference type="PROSITE" id="PS50188">
    <property type="entry name" value="B302_SPRY"/>
    <property type="match status" value="1"/>
</dbReference>
<keyword evidence="1" id="KW-0812">Transmembrane</keyword>
<evidence type="ECO:0000313" key="4">
    <source>
        <dbReference type="Proteomes" id="UP001432322"/>
    </source>
</evidence>
<feature type="non-terminal residue" evidence="3">
    <location>
        <position position="1"/>
    </location>
</feature>
<accession>A0AAV5W252</accession>
<keyword evidence="1" id="KW-1133">Transmembrane helix</keyword>
<evidence type="ECO:0000256" key="1">
    <source>
        <dbReference type="SAM" id="Phobius"/>
    </source>
</evidence>
<comment type="caution">
    <text evidence="3">The sequence shown here is derived from an EMBL/GenBank/DDBJ whole genome shotgun (WGS) entry which is preliminary data.</text>
</comment>
<dbReference type="EMBL" id="BTSY01000004">
    <property type="protein sequence ID" value="GMT24405.1"/>
    <property type="molecule type" value="Genomic_DNA"/>
</dbReference>
<dbReference type="InterPro" id="IPR001870">
    <property type="entry name" value="B30.2/SPRY"/>
</dbReference>
<sequence length="283" mass="32100">LLHFPRPFSTPSIQGLSSLRPQLYLPVLFLHNYSILSIAVLLFYHIISIGFSLLFISILVSMKSRHSVLQSKQLRPGEWKWEPHTKTEEGPIRMISPHHLLLNPIMSFGTVACRVDKGLNENTTAYWEIHLSGIPYGTSVQFGIGRRHILMNSYQFTDLLGLDGNSYGVNHKGIAQRSGVRIQVTKPMEEPDPHVGLFFDGPNRSLSFFLNGEYLCTPFVNLDLSHTLYPFVSSTAQCTSLRLINQYSREEVLSLFSLSRRKVSNCFDNHSLSTFLPRDCLTS</sequence>
<dbReference type="InterPro" id="IPR013320">
    <property type="entry name" value="ConA-like_dom_sf"/>
</dbReference>
<proteinExistence type="predicted"/>
<keyword evidence="4" id="KW-1185">Reference proteome</keyword>
<dbReference type="InterPro" id="IPR043136">
    <property type="entry name" value="B30.2/SPRY_sf"/>
</dbReference>
<dbReference type="Proteomes" id="UP001432322">
    <property type="component" value="Unassembled WGS sequence"/>
</dbReference>
<keyword evidence="1" id="KW-0472">Membrane</keyword>
<dbReference type="Gene3D" id="2.60.120.920">
    <property type="match status" value="1"/>
</dbReference>
<dbReference type="Pfam" id="PF00622">
    <property type="entry name" value="SPRY"/>
    <property type="match status" value="1"/>
</dbReference>
<evidence type="ECO:0000313" key="3">
    <source>
        <dbReference type="EMBL" id="GMT24405.1"/>
    </source>
</evidence>
<dbReference type="SUPFAM" id="SSF49899">
    <property type="entry name" value="Concanavalin A-like lectins/glucanases"/>
    <property type="match status" value="1"/>
</dbReference>
<evidence type="ECO:0000259" key="2">
    <source>
        <dbReference type="PROSITE" id="PS50188"/>
    </source>
</evidence>